<sequence>MMNLNKILTIGAGAVLMLSSCSTSYNAMKSGESDDLYFMASDNRVATQFAVENNNPQNFQSLNSVRPNEFEQESFSARNVNPEYIAKYQSQANTEDTGTVYFDDNATQESTPNVNVYNNFYGSSVNPNGFPQSNFNLSLGFGFGAPMWGMGWGMPMWGMGMWDPFWGMPMWGMRPGWGMGFGWNSMWGWNMSFGFGMGWGMPMWGNPWMNPWMGGGMWGWGMRPGWGWGPPVVIIPPGGEGGRDIVRGGRPGRGAGTAVSGPRGGTDSYAATTRAARREATSGNRGISEGTRGSSRDFSASQNEYNSARSRVANTSASANPGYRNTGSAAATRPSSRTGVANTRPSYNTGTNTRSAYGTAPSRGTTAPGTINRSTGTTRGSSPSYNRGNTGGTFNNTRTAPSRNSYSTPSRGGMSTPSRSSGGSFGAPSRSSGGGFSSGGMSGGSRGGGGMSSGGSRGGRGN</sequence>
<keyword evidence="2" id="KW-0732">Signal</keyword>
<accession>A0ABW5BC65</accession>
<keyword evidence="4" id="KW-1185">Reference proteome</keyword>
<proteinExistence type="predicted"/>
<comment type="caution">
    <text evidence="3">The sequence shown here is derived from an EMBL/GenBank/DDBJ whole genome shotgun (WGS) entry which is preliminary data.</text>
</comment>
<gene>
    <name evidence="3" type="ORF">ACFSKV_14455</name>
</gene>
<feature type="signal peptide" evidence="2">
    <location>
        <begin position="1"/>
        <end position="27"/>
    </location>
</feature>
<evidence type="ECO:0000256" key="2">
    <source>
        <dbReference type="SAM" id="SignalP"/>
    </source>
</evidence>
<feature type="compositionally biased region" description="Low complexity" evidence="1">
    <location>
        <begin position="417"/>
        <end position="431"/>
    </location>
</feature>
<organism evidence="3 4">
    <name type="scientific">Shivajiella indica</name>
    <dbReference type="NCBI Taxonomy" id="872115"/>
    <lineage>
        <taxon>Bacteria</taxon>
        <taxon>Pseudomonadati</taxon>
        <taxon>Bacteroidota</taxon>
        <taxon>Cytophagia</taxon>
        <taxon>Cytophagales</taxon>
        <taxon>Cyclobacteriaceae</taxon>
        <taxon>Shivajiella</taxon>
    </lineage>
</organism>
<evidence type="ECO:0000313" key="4">
    <source>
        <dbReference type="Proteomes" id="UP001597414"/>
    </source>
</evidence>
<dbReference type="PROSITE" id="PS51257">
    <property type="entry name" value="PROKAR_LIPOPROTEIN"/>
    <property type="match status" value="1"/>
</dbReference>
<feature type="region of interest" description="Disordered" evidence="1">
    <location>
        <begin position="240"/>
        <end position="462"/>
    </location>
</feature>
<name>A0ABW5BC65_9BACT</name>
<protein>
    <submittedName>
        <fullName evidence="3">Uncharacterized protein</fullName>
    </submittedName>
</protein>
<dbReference type="Proteomes" id="UP001597414">
    <property type="component" value="Unassembled WGS sequence"/>
</dbReference>
<reference evidence="4" key="1">
    <citation type="journal article" date="2019" name="Int. J. Syst. Evol. Microbiol.">
        <title>The Global Catalogue of Microorganisms (GCM) 10K type strain sequencing project: providing services to taxonomists for standard genome sequencing and annotation.</title>
        <authorList>
            <consortium name="The Broad Institute Genomics Platform"/>
            <consortium name="The Broad Institute Genome Sequencing Center for Infectious Disease"/>
            <person name="Wu L."/>
            <person name="Ma J."/>
        </authorList>
    </citation>
    <scope>NUCLEOTIDE SEQUENCE [LARGE SCALE GENOMIC DNA]</scope>
    <source>
        <strain evidence="4">KCTC 19812</strain>
    </source>
</reference>
<dbReference type="EMBL" id="JBHUIV010000020">
    <property type="protein sequence ID" value="MFD2202776.1"/>
    <property type="molecule type" value="Genomic_DNA"/>
</dbReference>
<feature type="compositionally biased region" description="Polar residues" evidence="1">
    <location>
        <begin position="291"/>
        <end position="372"/>
    </location>
</feature>
<evidence type="ECO:0000313" key="3">
    <source>
        <dbReference type="EMBL" id="MFD2202776.1"/>
    </source>
</evidence>
<feature type="compositionally biased region" description="Low complexity" evidence="1">
    <location>
        <begin position="373"/>
        <end position="399"/>
    </location>
</feature>
<evidence type="ECO:0000256" key="1">
    <source>
        <dbReference type="SAM" id="MobiDB-lite"/>
    </source>
</evidence>
<feature type="compositionally biased region" description="Gly residues" evidence="1">
    <location>
        <begin position="432"/>
        <end position="462"/>
    </location>
</feature>
<feature type="compositionally biased region" description="Polar residues" evidence="1">
    <location>
        <begin position="400"/>
        <end position="416"/>
    </location>
</feature>
<dbReference type="RefSeq" id="WP_380804191.1">
    <property type="nucleotide sequence ID" value="NZ_JBHUIV010000020.1"/>
</dbReference>
<feature type="chain" id="PRO_5045851549" evidence="2">
    <location>
        <begin position="28"/>
        <end position="462"/>
    </location>
</feature>